<evidence type="ECO:0000256" key="1">
    <source>
        <dbReference type="ARBA" id="ARBA00023002"/>
    </source>
</evidence>
<dbReference type="EMBL" id="JBHULI010000005">
    <property type="protein sequence ID" value="MFD2531721.1"/>
    <property type="molecule type" value="Genomic_DNA"/>
</dbReference>
<dbReference type="Gene3D" id="3.40.50.720">
    <property type="entry name" value="NAD(P)-binding Rossmann-like Domain"/>
    <property type="match status" value="2"/>
</dbReference>
<evidence type="ECO:0000313" key="4">
    <source>
        <dbReference type="EMBL" id="MFD2531721.1"/>
    </source>
</evidence>
<dbReference type="InterPro" id="IPR036291">
    <property type="entry name" value="NAD(P)-bd_dom_sf"/>
</dbReference>
<reference evidence="5" key="1">
    <citation type="journal article" date="2019" name="Int. J. Syst. Evol. Microbiol.">
        <title>The Global Catalogue of Microorganisms (GCM) 10K type strain sequencing project: providing services to taxonomists for standard genome sequencing and annotation.</title>
        <authorList>
            <consortium name="The Broad Institute Genomics Platform"/>
            <consortium name="The Broad Institute Genome Sequencing Center for Infectious Disease"/>
            <person name="Wu L."/>
            <person name="Ma J."/>
        </authorList>
    </citation>
    <scope>NUCLEOTIDE SEQUENCE [LARGE SCALE GENOMIC DNA]</scope>
    <source>
        <strain evidence="5">KCTC 52042</strain>
    </source>
</reference>
<name>A0ABW5JHG0_9BACT</name>
<dbReference type="PANTHER" id="PTHR43333">
    <property type="entry name" value="2-HACID_DH_C DOMAIN-CONTAINING PROTEIN"/>
    <property type="match status" value="1"/>
</dbReference>
<dbReference type="SUPFAM" id="SSF51735">
    <property type="entry name" value="NAD(P)-binding Rossmann-fold domains"/>
    <property type="match status" value="1"/>
</dbReference>
<accession>A0ABW5JHG0</accession>
<proteinExistence type="predicted"/>
<keyword evidence="5" id="KW-1185">Reference proteome</keyword>
<comment type="caution">
    <text evidence="4">The sequence shown here is derived from an EMBL/GenBank/DDBJ whole genome shotgun (WGS) entry which is preliminary data.</text>
</comment>
<evidence type="ECO:0000313" key="5">
    <source>
        <dbReference type="Proteomes" id="UP001597460"/>
    </source>
</evidence>
<keyword evidence="1" id="KW-0560">Oxidoreductase</keyword>
<dbReference type="InterPro" id="IPR006140">
    <property type="entry name" value="D-isomer_DH_NAD-bd"/>
</dbReference>
<dbReference type="RefSeq" id="WP_390299300.1">
    <property type="nucleotide sequence ID" value="NZ_JBHULI010000005.1"/>
</dbReference>
<dbReference type="CDD" id="cd12164">
    <property type="entry name" value="GDH_like_2"/>
    <property type="match status" value="1"/>
</dbReference>
<dbReference type="PANTHER" id="PTHR43333:SF1">
    <property type="entry name" value="D-ISOMER SPECIFIC 2-HYDROXYACID DEHYDROGENASE NAD-BINDING DOMAIN-CONTAINING PROTEIN"/>
    <property type="match status" value="1"/>
</dbReference>
<gene>
    <name evidence="4" type="ORF">ACFSVN_04600</name>
</gene>
<evidence type="ECO:0000259" key="3">
    <source>
        <dbReference type="Pfam" id="PF02826"/>
    </source>
</evidence>
<organism evidence="4 5">
    <name type="scientific">Gracilimonas halophila</name>
    <dbReference type="NCBI Taxonomy" id="1834464"/>
    <lineage>
        <taxon>Bacteria</taxon>
        <taxon>Pseudomonadati</taxon>
        <taxon>Balneolota</taxon>
        <taxon>Balneolia</taxon>
        <taxon>Balneolales</taxon>
        <taxon>Balneolaceae</taxon>
        <taxon>Gracilimonas</taxon>
    </lineage>
</organism>
<protein>
    <submittedName>
        <fullName evidence="4">2-hydroxyacid dehydrogenase</fullName>
    </submittedName>
</protein>
<dbReference type="Proteomes" id="UP001597460">
    <property type="component" value="Unassembled WGS sequence"/>
</dbReference>
<dbReference type="Pfam" id="PF02826">
    <property type="entry name" value="2-Hacid_dh_C"/>
    <property type="match status" value="1"/>
</dbReference>
<sequence length="309" mass="35066">MSLLLIAKNRDFDSLKKALLEKDPNLDVEIWPRVENRERVNFAVCWNHPEKVLGNYTNLRAVSSLGAGVNHLLDDESIPEDISICRLVTDSLQEQMAEYVLNAIINYRLHIGEYFENKRKGVWEQKNTLPKKYAPVGIMGLGEMGLNVATLLAKQGYIVLGWSRSKKDIDGITSFAGKGDLDDFLSETKILVNLLPLTDETEGFLDLDIFKKLKKPGYLINVGRGDHLVEEDLIYAFDMGYLEGACLDVFEEEPLPKNHSFWNRKQIMITPHIAAITPAKEAAEVIVENYKRAMSGMDLLYEVDREKGY</sequence>
<evidence type="ECO:0000256" key="2">
    <source>
        <dbReference type="ARBA" id="ARBA00023027"/>
    </source>
</evidence>
<feature type="domain" description="D-isomer specific 2-hydroxyacid dehydrogenase NAD-binding" evidence="3">
    <location>
        <begin position="105"/>
        <end position="274"/>
    </location>
</feature>
<keyword evidence="2" id="KW-0520">NAD</keyword>